<keyword evidence="1" id="KW-1133">Transmembrane helix</keyword>
<dbReference type="Proteomes" id="UP000663874">
    <property type="component" value="Unassembled WGS sequence"/>
</dbReference>
<evidence type="ECO:0000313" key="2">
    <source>
        <dbReference type="EMBL" id="CAF4020093.1"/>
    </source>
</evidence>
<feature type="non-terminal residue" evidence="2">
    <location>
        <position position="1"/>
    </location>
</feature>
<protein>
    <submittedName>
        <fullName evidence="2">Uncharacterized protein</fullName>
    </submittedName>
</protein>
<gene>
    <name evidence="2" type="ORF">FNK824_LOCUS27022</name>
</gene>
<accession>A0A819PSR1</accession>
<name>A0A819PSR1_9BILA</name>
<dbReference type="AlphaFoldDB" id="A0A819PSR1"/>
<keyword evidence="1" id="KW-0472">Membrane</keyword>
<dbReference type="EMBL" id="CAJOBE010006881">
    <property type="protein sequence ID" value="CAF4020093.1"/>
    <property type="molecule type" value="Genomic_DNA"/>
</dbReference>
<evidence type="ECO:0000256" key="1">
    <source>
        <dbReference type="SAM" id="Phobius"/>
    </source>
</evidence>
<comment type="caution">
    <text evidence="2">The sequence shown here is derived from an EMBL/GenBank/DDBJ whole genome shotgun (WGS) entry which is preliminary data.</text>
</comment>
<reference evidence="2" key="1">
    <citation type="submission" date="2021-02" db="EMBL/GenBank/DDBJ databases">
        <authorList>
            <person name="Nowell W R."/>
        </authorList>
    </citation>
    <scope>NUCLEOTIDE SEQUENCE</scope>
</reference>
<sequence length="65" mass="7928">MLDFANVMTILLYYLSFACPFYIYISASERFRQQLIYVLFDIYLKRWRRPEIATNQIVPFPQENP</sequence>
<keyword evidence="1" id="KW-0812">Transmembrane</keyword>
<proteinExistence type="predicted"/>
<evidence type="ECO:0000313" key="3">
    <source>
        <dbReference type="Proteomes" id="UP000663874"/>
    </source>
</evidence>
<organism evidence="2 3">
    <name type="scientific">Rotaria sordida</name>
    <dbReference type="NCBI Taxonomy" id="392033"/>
    <lineage>
        <taxon>Eukaryota</taxon>
        <taxon>Metazoa</taxon>
        <taxon>Spiralia</taxon>
        <taxon>Gnathifera</taxon>
        <taxon>Rotifera</taxon>
        <taxon>Eurotatoria</taxon>
        <taxon>Bdelloidea</taxon>
        <taxon>Philodinida</taxon>
        <taxon>Philodinidae</taxon>
        <taxon>Rotaria</taxon>
    </lineage>
</organism>
<feature type="transmembrane region" description="Helical" evidence="1">
    <location>
        <begin position="6"/>
        <end position="25"/>
    </location>
</feature>